<dbReference type="EMBL" id="GBRH01200184">
    <property type="protein sequence ID" value="JAD97711.1"/>
    <property type="molecule type" value="Transcribed_RNA"/>
</dbReference>
<accession>A0A0A9ECE2</accession>
<name>A0A0A9ECE2_ARUDO</name>
<protein>
    <submittedName>
        <fullName evidence="1">Uncharacterized protein</fullName>
    </submittedName>
</protein>
<reference evidence="1" key="1">
    <citation type="submission" date="2014-09" db="EMBL/GenBank/DDBJ databases">
        <authorList>
            <person name="Magalhaes I.L.F."/>
            <person name="Oliveira U."/>
            <person name="Santos F.R."/>
            <person name="Vidigal T.H.D.A."/>
            <person name="Brescovit A.D."/>
            <person name="Santos A.J."/>
        </authorList>
    </citation>
    <scope>NUCLEOTIDE SEQUENCE</scope>
    <source>
        <tissue evidence="1">Shoot tissue taken approximately 20 cm above the soil surface</tissue>
    </source>
</reference>
<reference evidence="1" key="2">
    <citation type="journal article" date="2015" name="Data Brief">
        <title>Shoot transcriptome of the giant reed, Arundo donax.</title>
        <authorList>
            <person name="Barrero R.A."/>
            <person name="Guerrero F.D."/>
            <person name="Moolhuijzen P."/>
            <person name="Goolsby J.A."/>
            <person name="Tidwell J."/>
            <person name="Bellgard S.E."/>
            <person name="Bellgard M.I."/>
        </authorList>
    </citation>
    <scope>NUCLEOTIDE SEQUENCE</scope>
    <source>
        <tissue evidence="1">Shoot tissue taken approximately 20 cm above the soil surface</tissue>
    </source>
</reference>
<evidence type="ECO:0000313" key="1">
    <source>
        <dbReference type="EMBL" id="JAD97711.1"/>
    </source>
</evidence>
<sequence>MFGAVRTVSEAKISV</sequence>
<proteinExistence type="predicted"/>
<organism evidence="1">
    <name type="scientific">Arundo donax</name>
    <name type="common">Giant reed</name>
    <name type="synonym">Donax arundinaceus</name>
    <dbReference type="NCBI Taxonomy" id="35708"/>
    <lineage>
        <taxon>Eukaryota</taxon>
        <taxon>Viridiplantae</taxon>
        <taxon>Streptophyta</taxon>
        <taxon>Embryophyta</taxon>
        <taxon>Tracheophyta</taxon>
        <taxon>Spermatophyta</taxon>
        <taxon>Magnoliopsida</taxon>
        <taxon>Liliopsida</taxon>
        <taxon>Poales</taxon>
        <taxon>Poaceae</taxon>
        <taxon>PACMAD clade</taxon>
        <taxon>Arundinoideae</taxon>
        <taxon>Arundineae</taxon>
        <taxon>Arundo</taxon>
    </lineage>
</organism>